<evidence type="ECO:0000313" key="3">
    <source>
        <dbReference type="Proteomes" id="UP000694388"/>
    </source>
</evidence>
<dbReference type="PANTHER" id="PTHR31977">
    <property type="entry name" value="UPF0696 PROTEIN C11ORF68"/>
    <property type="match status" value="1"/>
</dbReference>
<dbReference type="InterPro" id="IPR015034">
    <property type="entry name" value="Bles03"/>
</dbReference>
<dbReference type="GeneTree" id="ENSGT00390000011640"/>
<accession>A0A8C4NJE7</accession>
<organism evidence="2 3">
    <name type="scientific">Eptatretus burgeri</name>
    <name type="common">Inshore hagfish</name>
    <dbReference type="NCBI Taxonomy" id="7764"/>
    <lineage>
        <taxon>Eukaryota</taxon>
        <taxon>Metazoa</taxon>
        <taxon>Chordata</taxon>
        <taxon>Craniata</taxon>
        <taxon>Vertebrata</taxon>
        <taxon>Cyclostomata</taxon>
        <taxon>Myxini</taxon>
        <taxon>Myxiniformes</taxon>
        <taxon>Myxinidae</taxon>
        <taxon>Eptatretinae</taxon>
        <taxon>Eptatretus</taxon>
    </lineage>
</organism>
<dbReference type="PANTHER" id="PTHR31977:SF1">
    <property type="entry name" value="UPF0696 PROTEIN C11ORF68"/>
    <property type="match status" value="1"/>
</dbReference>
<name>A0A8C4NJE7_EPTBU</name>
<reference evidence="2" key="2">
    <citation type="submission" date="2025-09" db="UniProtKB">
        <authorList>
            <consortium name="Ensembl"/>
        </authorList>
    </citation>
    <scope>IDENTIFICATION</scope>
</reference>
<dbReference type="Proteomes" id="UP000694388">
    <property type="component" value="Unplaced"/>
</dbReference>
<protein>
    <submittedName>
        <fullName evidence="2">Chromosome 11 open reading frame 68</fullName>
    </submittedName>
</protein>
<evidence type="ECO:0000313" key="2">
    <source>
        <dbReference type="Ensembl" id="ENSEBUP00000005071.1"/>
    </source>
</evidence>
<dbReference type="InterPro" id="IPR023398">
    <property type="entry name" value="TIF_eIF4e-like"/>
</dbReference>
<comment type="similarity">
    <text evidence="1">Belongs to the UPF0696 family.</text>
</comment>
<dbReference type="AlphaFoldDB" id="A0A8C4NJE7"/>
<dbReference type="Ensembl" id="ENSEBUT00000005509.1">
    <property type="protein sequence ID" value="ENSEBUP00000005071.1"/>
    <property type="gene ID" value="ENSEBUG00000003495.1"/>
</dbReference>
<dbReference type="Pfam" id="PF08939">
    <property type="entry name" value="Bles03"/>
    <property type="match status" value="1"/>
</dbReference>
<sequence>MGLSRHHRRPVVSPSCTTSFVVLYPLLFPFFVTPSILQGSHGPLSPPSGETTEIQVHCSPPLICSSFFPLVEPTCSSPSISFFPSGLQDSNNDGVWVDKMDTGANLGGGRGWFNESTKDHGFGLFNQYEAKFLKYLVFVDHAWTCISRAVVDGSLYFAKVSPFVKGSNQKHVICVYSRDFTNEEDVFALDGAIRAAGIKCPMLYKPDVYTYLGIYRNNPWGLCPTIYESKFELQCTPRVTLAICNNLE</sequence>
<dbReference type="SUPFAM" id="SSF55418">
    <property type="entry name" value="eIF4e-like"/>
    <property type="match status" value="1"/>
</dbReference>
<dbReference type="Gene3D" id="3.30.760.10">
    <property type="entry name" value="RNA Cap, Translation Initiation Factor Eif4e"/>
    <property type="match status" value="1"/>
</dbReference>
<proteinExistence type="inferred from homology"/>
<reference evidence="2" key="1">
    <citation type="submission" date="2025-08" db="UniProtKB">
        <authorList>
            <consortium name="Ensembl"/>
        </authorList>
    </citation>
    <scope>IDENTIFICATION</scope>
</reference>
<keyword evidence="3" id="KW-1185">Reference proteome</keyword>
<evidence type="ECO:0000256" key="1">
    <source>
        <dbReference type="ARBA" id="ARBA00010568"/>
    </source>
</evidence>